<reference evidence="5 6" key="1">
    <citation type="journal article" date="2019" name="Emerg. Microbes Infect.">
        <title>Comprehensive subspecies identification of 175 nontuberculous mycobacteria species based on 7547 genomic profiles.</title>
        <authorList>
            <person name="Matsumoto Y."/>
            <person name="Kinjo T."/>
            <person name="Motooka D."/>
            <person name="Nabeya D."/>
            <person name="Jung N."/>
            <person name="Uechi K."/>
            <person name="Horii T."/>
            <person name="Iida T."/>
            <person name="Fujita J."/>
            <person name="Nakamura S."/>
        </authorList>
    </citation>
    <scope>NUCLEOTIDE SEQUENCE [LARGE SCALE GENOMIC DNA]</scope>
    <source>
        <strain evidence="5 6">JCM 15296</strain>
    </source>
</reference>
<gene>
    <name evidence="5" type="ORF">MAUB_52340</name>
</gene>
<dbReference type="Gene3D" id="3.40.140.10">
    <property type="entry name" value="Cytidine Deaminase, domain 2"/>
    <property type="match status" value="1"/>
</dbReference>
<dbReference type="PROSITE" id="PS51318">
    <property type="entry name" value="TAT"/>
    <property type="match status" value="1"/>
</dbReference>
<dbReference type="InterPro" id="IPR006311">
    <property type="entry name" value="TAT_signal"/>
</dbReference>
<evidence type="ECO:0000256" key="2">
    <source>
        <dbReference type="ARBA" id="ARBA00022833"/>
    </source>
</evidence>
<dbReference type="Proteomes" id="UP000465609">
    <property type="component" value="Chromosome"/>
</dbReference>
<evidence type="ECO:0000313" key="5">
    <source>
        <dbReference type="EMBL" id="BBX87361.1"/>
    </source>
</evidence>
<keyword evidence="1" id="KW-0479">Metal-binding</keyword>
<dbReference type="SUPFAM" id="SSF53927">
    <property type="entry name" value="Cytidine deaminase-like"/>
    <property type="match status" value="1"/>
</dbReference>
<dbReference type="Pfam" id="PF00383">
    <property type="entry name" value="dCMP_cyt_deam_1"/>
    <property type="match status" value="1"/>
</dbReference>
<sequence>MAMPEPNRRAVLRGAGLLVGASAAALRSAGPALAEPDPGPGDLARLRRTFALAEQARLRGGAPYGALVADAAGKVVAEHGNTSAVDGGDPTDHAEMVTIRSAWRALGDDGMKSATLYASTEPCTMCAGGIYWSGIGRVVYGMSNTRLFHFTGDDPENAAFALPCRDILQHGYRPITVIGPLLEDEAAQAHRGYWH</sequence>
<dbReference type="RefSeq" id="WP_234884162.1">
    <property type="nucleotide sequence ID" value="NZ_AP022577.1"/>
</dbReference>
<feature type="domain" description="CMP/dCMP-type deaminase" evidence="4">
    <location>
        <begin position="40"/>
        <end position="175"/>
    </location>
</feature>
<dbReference type="PANTHER" id="PTHR11079">
    <property type="entry name" value="CYTOSINE DEAMINASE FAMILY MEMBER"/>
    <property type="match status" value="1"/>
</dbReference>
<evidence type="ECO:0000259" key="4">
    <source>
        <dbReference type="PROSITE" id="PS51747"/>
    </source>
</evidence>
<dbReference type="CDD" id="cd01285">
    <property type="entry name" value="nucleoside_deaminase"/>
    <property type="match status" value="1"/>
</dbReference>
<keyword evidence="2" id="KW-0862">Zinc</keyword>
<accession>A0ABM7IL02</accession>
<evidence type="ECO:0000313" key="6">
    <source>
        <dbReference type="Proteomes" id="UP000465609"/>
    </source>
</evidence>
<feature type="chain" id="PRO_5045826609" evidence="3">
    <location>
        <begin position="35"/>
        <end position="195"/>
    </location>
</feature>
<dbReference type="PROSITE" id="PS51747">
    <property type="entry name" value="CYT_DCMP_DEAMINASES_2"/>
    <property type="match status" value="1"/>
</dbReference>
<dbReference type="EMBL" id="AP022577">
    <property type="protein sequence ID" value="BBX87361.1"/>
    <property type="molecule type" value="Genomic_DNA"/>
</dbReference>
<organism evidence="5 6">
    <name type="scientific">Mycolicibacterium aubagnense</name>
    <dbReference type="NCBI Taxonomy" id="319707"/>
    <lineage>
        <taxon>Bacteria</taxon>
        <taxon>Bacillati</taxon>
        <taxon>Actinomycetota</taxon>
        <taxon>Actinomycetes</taxon>
        <taxon>Mycobacteriales</taxon>
        <taxon>Mycobacteriaceae</taxon>
        <taxon>Mycolicibacterium</taxon>
    </lineage>
</organism>
<dbReference type="PANTHER" id="PTHR11079:SF202">
    <property type="entry name" value="TRNA-SPECIFIC ADENOSINE DEAMINASE"/>
    <property type="match status" value="1"/>
</dbReference>
<dbReference type="InterPro" id="IPR016192">
    <property type="entry name" value="APOBEC/CMP_deaminase_Zn-bd"/>
</dbReference>
<name>A0ABM7IL02_9MYCO</name>
<evidence type="ECO:0000256" key="1">
    <source>
        <dbReference type="ARBA" id="ARBA00022723"/>
    </source>
</evidence>
<evidence type="ECO:0000256" key="3">
    <source>
        <dbReference type="SAM" id="SignalP"/>
    </source>
</evidence>
<keyword evidence="3" id="KW-0732">Signal</keyword>
<dbReference type="PROSITE" id="PS00903">
    <property type="entry name" value="CYT_DCMP_DEAMINASES_1"/>
    <property type="match status" value="1"/>
</dbReference>
<feature type="signal peptide" evidence="3">
    <location>
        <begin position="1"/>
        <end position="34"/>
    </location>
</feature>
<dbReference type="InterPro" id="IPR016193">
    <property type="entry name" value="Cytidine_deaminase-like"/>
</dbReference>
<dbReference type="InterPro" id="IPR002125">
    <property type="entry name" value="CMP_dCMP_dom"/>
</dbReference>
<keyword evidence="6" id="KW-1185">Reference proteome</keyword>
<proteinExistence type="predicted"/>
<protein>
    <submittedName>
        <fullName evidence="5">tRNA-specific adenosine deaminase</fullName>
    </submittedName>
</protein>